<evidence type="ECO:0000256" key="2">
    <source>
        <dbReference type="ARBA" id="ARBA00022490"/>
    </source>
</evidence>
<evidence type="ECO:0000256" key="3">
    <source>
        <dbReference type="ARBA" id="ARBA00022737"/>
    </source>
</evidence>
<protein>
    <recommendedName>
        <fullName evidence="11">UvrA interaction domain-containing protein</fullName>
    </recommendedName>
</protein>
<keyword evidence="9" id="KW-0238">DNA-binding</keyword>
<evidence type="ECO:0000256" key="7">
    <source>
        <dbReference type="ARBA" id="ARBA00022840"/>
    </source>
</evidence>
<dbReference type="PANTHER" id="PTHR43152:SF3">
    <property type="entry name" value="UVRABC SYSTEM PROTEIN A"/>
    <property type="match status" value="1"/>
</dbReference>
<keyword evidence="7" id="KW-0067">ATP-binding</keyword>
<evidence type="ECO:0000256" key="4">
    <source>
        <dbReference type="ARBA" id="ARBA00022741"/>
    </source>
</evidence>
<keyword evidence="8" id="KW-0267">Excision nuclease</keyword>
<gene>
    <name evidence="12" type="ORF">METZ01_LOCUS502560</name>
</gene>
<dbReference type="EMBL" id="UINC01221388">
    <property type="protein sequence ID" value="SVE49706.1"/>
    <property type="molecule type" value="Genomic_DNA"/>
</dbReference>
<keyword evidence="6" id="KW-0228">DNA excision</keyword>
<feature type="non-terminal residue" evidence="12">
    <location>
        <position position="233"/>
    </location>
</feature>
<dbReference type="Gene3D" id="1.20.1580.10">
    <property type="entry name" value="ABC transporter ATPase like domain"/>
    <property type="match status" value="1"/>
</dbReference>
<keyword evidence="2" id="KW-0963">Cytoplasm</keyword>
<dbReference type="PANTHER" id="PTHR43152">
    <property type="entry name" value="UVRABC SYSTEM PROTEIN A"/>
    <property type="match status" value="1"/>
</dbReference>
<keyword evidence="5" id="KW-0227">DNA damage</keyword>
<reference evidence="12" key="1">
    <citation type="submission" date="2018-05" db="EMBL/GenBank/DDBJ databases">
        <authorList>
            <person name="Lanie J.A."/>
            <person name="Ng W.-L."/>
            <person name="Kazmierczak K.M."/>
            <person name="Andrzejewski T.M."/>
            <person name="Davidsen T.M."/>
            <person name="Wayne K.J."/>
            <person name="Tettelin H."/>
            <person name="Glass J.I."/>
            <person name="Rusch D."/>
            <person name="Podicherti R."/>
            <person name="Tsui H.-C.T."/>
            <person name="Winkler M.E."/>
        </authorList>
    </citation>
    <scope>NUCLEOTIDE SEQUENCE</scope>
</reference>
<keyword evidence="10" id="KW-0234">DNA repair</keyword>
<proteinExistence type="predicted"/>
<dbReference type="Gene3D" id="3.30.190.20">
    <property type="match status" value="1"/>
</dbReference>
<dbReference type="GO" id="GO:0006281">
    <property type="term" value="P:DNA repair"/>
    <property type="evidence" value="ECO:0007669"/>
    <property type="project" value="UniProtKB-KW"/>
</dbReference>
<evidence type="ECO:0000256" key="1">
    <source>
        <dbReference type="ARBA" id="ARBA00004496"/>
    </source>
</evidence>
<dbReference type="GO" id="GO:0005524">
    <property type="term" value="F:ATP binding"/>
    <property type="evidence" value="ECO:0007669"/>
    <property type="project" value="UniProtKB-KW"/>
</dbReference>
<dbReference type="GO" id="GO:0005737">
    <property type="term" value="C:cytoplasm"/>
    <property type="evidence" value="ECO:0007669"/>
    <property type="project" value="UniProtKB-SubCell"/>
</dbReference>
<dbReference type="GO" id="GO:0004518">
    <property type="term" value="F:nuclease activity"/>
    <property type="evidence" value="ECO:0007669"/>
    <property type="project" value="UniProtKB-KW"/>
</dbReference>
<organism evidence="12">
    <name type="scientific">marine metagenome</name>
    <dbReference type="NCBI Taxonomy" id="408172"/>
    <lineage>
        <taxon>unclassified sequences</taxon>
        <taxon>metagenomes</taxon>
        <taxon>ecological metagenomes</taxon>
    </lineage>
</organism>
<evidence type="ECO:0000256" key="5">
    <source>
        <dbReference type="ARBA" id="ARBA00022763"/>
    </source>
</evidence>
<feature type="non-terminal residue" evidence="12">
    <location>
        <position position="1"/>
    </location>
</feature>
<evidence type="ECO:0000259" key="11">
    <source>
        <dbReference type="Pfam" id="PF17760"/>
    </source>
</evidence>
<dbReference type="Pfam" id="PF17760">
    <property type="entry name" value="UvrA_inter"/>
    <property type="match status" value="1"/>
</dbReference>
<accession>A0A383DYT1</accession>
<dbReference type="GO" id="GO:0003677">
    <property type="term" value="F:DNA binding"/>
    <property type="evidence" value="ECO:0007669"/>
    <property type="project" value="UniProtKB-KW"/>
</dbReference>
<feature type="domain" description="UvrA interaction" evidence="11">
    <location>
        <begin position="40"/>
        <end position="144"/>
    </location>
</feature>
<evidence type="ECO:0000256" key="9">
    <source>
        <dbReference type="ARBA" id="ARBA00023125"/>
    </source>
</evidence>
<keyword evidence="3" id="KW-0677">Repeat</keyword>
<evidence type="ECO:0000256" key="10">
    <source>
        <dbReference type="ARBA" id="ARBA00023204"/>
    </source>
</evidence>
<sequence length="233" mass="24876">RNPRSTVGTVTEIYDYLRLLFSRVGEPHCISCSRLVHRHTIQQMVDRILQEPQGSKLLILAPIPDVLASDDGVFSDALRAGFERARVNGEVIALDSLPVIDGTSATQIEIVVDRIVIGPDQASRIADSLETALRMGTGTVLIQNLAGLEFFLSDHFYCGHCKAGFPDLEPRAFSFNSPHGACGTCDGLGSTFDFDPALVVPDSGVSIAEGALAPIDGLSSNGGTLSRLMHALS</sequence>
<name>A0A383DYT1_9ZZZZ</name>
<keyword evidence="4" id="KW-0547">Nucleotide-binding</keyword>
<dbReference type="AlphaFoldDB" id="A0A383DYT1"/>
<dbReference type="InterPro" id="IPR041102">
    <property type="entry name" value="UvrA_inter"/>
</dbReference>
<comment type="subcellular location">
    <subcellularLocation>
        <location evidence="1">Cytoplasm</location>
    </subcellularLocation>
</comment>
<evidence type="ECO:0000256" key="8">
    <source>
        <dbReference type="ARBA" id="ARBA00022881"/>
    </source>
</evidence>
<evidence type="ECO:0000313" key="12">
    <source>
        <dbReference type="EMBL" id="SVE49706.1"/>
    </source>
</evidence>
<evidence type="ECO:0000256" key="6">
    <source>
        <dbReference type="ARBA" id="ARBA00022769"/>
    </source>
</evidence>